<gene>
    <name evidence="5" type="ORF">Tco_0895490</name>
</gene>
<sequence>MDPDNQTTLSSTKIPVLESGKFEQWKFKIQQYLQNEHYALWEVIEFGDSYNVPPEEAGKTPETSSAKKKGRTIADNAKDLWEAILKTYGGNEATKRTKRNHHLEFLDVPIEQDDLNQKFLLSLSSEWSVHTIVSRNKEDLDSMSLDDLYNHLKVYEPEVHKDAGSSTSNMAFISSSGKSSGKKDVYTASVITSSVSTASTNNATASTELSPATLSHETICAFIATQSRGSQITINDLTQINEDDLEEMDIKWNMALLSMRANKLWKKTGKKVVLEGTDVAGFDKSKVECYNCHRIGHFARECRSPCIQDKGKKESYRKELRVKEPPSKALMAVDEFALMANSSSSSDSKVYDDTFCSKSCRKNTEKLNTQISNLKEELRSRENELYYYKLGLSQVEARLVEFKVNETKFGERIRLLERDIVIKDNKIEYLTKELEKKEKDNVNIDNKLIGYVNATNNLEIMLEEQRPLRNKECIGFNAVLPPPAQVYSPPKKDLSWTGLPEFASDIIDHVPPTKNKVSKEVSQKVQASNKKNTSIVSKPPVNFVQGVTQVPTDMSNNGAPIIKDWESETKSEIDYTLSPTVRHTNKQVTNNKPSRKDCLQGETLKPVQPKGNQRI</sequence>
<dbReference type="Pfam" id="PF00098">
    <property type="entry name" value="zf-CCHC"/>
    <property type="match status" value="1"/>
</dbReference>
<dbReference type="EMBL" id="BQNB010014222">
    <property type="protein sequence ID" value="GJT25553.1"/>
    <property type="molecule type" value="Genomic_DNA"/>
</dbReference>
<reference evidence="5" key="2">
    <citation type="submission" date="2022-01" db="EMBL/GenBank/DDBJ databases">
        <authorList>
            <person name="Yamashiro T."/>
            <person name="Shiraishi A."/>
            <person name="Satake H."/>
            <person name="Nakayama K."/>
        </authorList>
    </citation>
    <scope>NUCLEOTIDE SEQUENCE</scope>
</reference>
<protein>
    <submittedName>
        <fullName evidence="5">Ribonuclease H-like domain-containing protein</fullName>
    </submittedName>
</protein>
<keyword evidence="6" id="KW-1185">Reference proteome</keyword>
<dbReference type="InterPro" id="IPR036875">
    <property type="entry name" value="Znf_CCHC_sf"/>
</dbReference>
<evidence type="ECO:0000256" key="3">
    <source>
        <dbReference type="SAM" id="MobiDB-lite"/>
    </source>
</evidence>
<dbReference type="InterPro" id="IPR001878">
    <property type="entry name" value="Znf_CCHC"/>
</dbReference>
<feature type="domain" description="CCHC-type" evidence="4">
    <location>
        <begin position="289"/>
        <end position="304"/>
    </location>
</feature>
<reference evidence="5" key="1">
    <citation type="journal article" date="2022" name="Int. J. Mol. Sci.">
        <title>Draft Genome of Tanacetum Coccineum: Genomic Comparison of Closely Related Tanacetum-Family Plants.</title>
        <authorList>
            <person name="Yamashiro T."/>
            <person name="Shiraishi A."/>
            <person name="Nakayama K."/>
            <person name="Satake H."/>
        </authorList>
    </citation>
    <scope>NUCLEOTIDE SEQUENCE</scope>
</reference>
<evidence type="ECO:0000256" key="1">
    <source>
        <dbReference type="PROSITE-ProRule" id="PRU00047"/>
    </source>
</evidence>
<feature type="compositionally biased region" description="Polar residues" evidence="3">
    <location>
        <begin position="579"/>
        <end position="592"/>
    </location>
</feature>
<accession>A0ABQ5CFY7</accession>
<feature type="coiled-coil region" evidence="2">
    <location>
        <begin position="357"/>
        <end position="384"/>
    </location>
</feature>
<comment type="caution">
    <text evidence="5">The sequence shown here is derived from an EMBL/GenBank/DDBJ whole genome shotgun (WGS) entry which is preliminary data.</text>
</comment>
<evidence type="ECO:0000313" key="5">
    <source>
        <dbReference type="EMBL" id="GJT25553.1"/>
    </source>
</evidence>
<feature type="region of interest" description="Disordered" evidence="3">
    <location>
        <begin position="579"/>
        <end position="615"/>
    </location>
</feature>
<evidence type="ECO:0000256" key="2">
    <source>
        <dbReference type="SAM" id="Coils"/>
    </source>
</evidence>
<dbReference type="Gene3D" id="4.10.60.10">
    <property type="entry name" value="Zinc finger, CCHC-type"/>
    <property type="match status" value="1"/>
</dbReference>
<organism evidence="5 6">
    <name type="scientific">Tanacetum coccineum</name>
    <dbReference type="NCBI Taxonomy" id="301880"/>
    <lineage>
        <taxon>Eukaryota</taxon>
        <taxon>Viridiplantae</taxon>
        <taxon>Streptophyta</taxon>
        <taxon>Embryophyta</taxon>
        <taxon>Tracheophyta</taxon>
        <taxon>Spermatophyta</taxon>
        <taxon>Magnoliopsida</taxon>
        <taxon>eudicotyledons</taxon>
        <taxon>Gunneridae</taxon>
        <taxon>Pentapetalae</taxon>
        <taxon>asterids</taxon>
        <taxon>campanulids</taxon>
        <taxon>Asterales</taxon>
        <taxon>Asteraceae</taxon>
        <taxon>Asteroideae</taxon>
        <taxon>Anthemideae</taxon>
        <taxon>Anthemidinae</taxon>
        <taxon>Tanacetum</taxon>
    </lineage>
</organism>
<evidence type="ECO:0000313" key="6">
    <source>
        <dbReference type="Proteomes" id="UP001151760"/>
    </source>
</evidence>
<dbReference type="SUPFAM" id="SSF57756">
    <property type="entry name" value="Retrovirus zinc finger-like domains"/>
    <property type="match status" value="1"/>
</dbReference>
<dbReference type="PROSITE" id="PS50158">
    <property type="entry name" value="ZF_CCHC"/>
    <property type="match status" value="1"/>
</dbReference>
<name>A0ABQ5CFY7_9ASTR</name>
<proteinExistence type="predicted"/>
<dbReference type="Proteomes" id="UP001151760">
    <property type="component" value="Unassembled WGS sequence"/>
</dbReference>
<keyword evidence="1" id="KW-0863">Zinc-finger</keyword>
<keyword evidence="1" id="KW-0479">Metal-binding</keyword>
<keyword evidence="2" id="KW-0175">Coiled coil</keyword>
<dbReference type="SMART" id="SM00343">
    <property type="entry name" value="ZnF_C2HC"/>
    <property type="match status" value="1"/>
</dbReference>
<keyword evidence="1" id="KW-0862">Zinc</keyword>
<evidence type="ECO:0000259" key="4">
    <source>
        <dbReference type="PROSITE" id="PS50158"/>
    </source>
</evidence>